<keyword evidence="2" id="KW-1185">Reference proteome</keyword>
<proteinExistence type="predicted"/>
<comment type="caution">
    <text evidence="1">The sequence shown here is derived from an EMBL/GenBank/DDBJ whole genome shotgun (WGS) entry which is preliminary data.</text>
</comment>
<dbReference type="Proteomes" id="UP000028123">
    <property type="component" value="Unassembled WGS sequence"/>
</dbReference>
<accession>A0A081P4F3</accession>
<dbReference type="EMBL" id="JNVM01000010">
    <property type="protein sequence ID" value="KEQ25576.1"/>
    <property type="molecule type" value="Genomic_DNA"/>
</dbReference>
<protein>
    <recommendedName>
        <fullName evidence="3">HK97 gp10 family phage protein</fullName>
    </recommendedName>
</protein>
<name>A0A081P4F3_9BACL</name>
<evidence type="ECO:0000313" key="2">
    <source>
        <dbReference type="Proteomes" id="UP000028123"/>
    </source>
</evidence>
<evidence type="ECO:0000313" key="1">
    <source>
        <dbReference type="EMBL" id="KEQ25576.1"/>
    </source>
</evidence>
<evidence type="ECO:0008006" key="3">
    <source>
        <dbReference type="Google" id="ProtNLM"/>
    </source>
</evidence>
<dbReference type="AlphaFoldDB" id="A0A081P4F3"/>
<dbReference type="RefSeq" id="WP_036681864.1">
    <property type="nucleotide sequence ID" value="NZ_JNVM01000010.1"/>
</dbReference>
<reference evidence="1 2" key="1">
    <citation type="submission" date="2014-06" db="EMBL/GenBank/DDBJ databases">
        <title>Draft genome sequence of Paenibacillus sp. MSt1.</title>
        <authorList>
            <person name="Aw Y.K."/>
            <person name="Ong K.S."/>
            <person name="Gan H.M."/>
            <person name="Lee S.M."/>
        </authorList>
    </citation>
    <scope>NUCLEOTIDE SEQUENCE [LARGE SCALE GENOMIC DNA]</scope>
    <source>
        <strain evidence="1 2">MSt1</strain>
    </source>
</reference>
<gene>
    <name evidence="1" type="ORF">ET33_02315</name>
</gene>
<dbReference type="OrthoDB" id="1850874at2"/>
<sequence>MTDFRISGLEEHIRQMERAARDRKRYDELRYEVGKTNLDFNAKFCGEKSGRLVASFKRQPYKGKKEWILFVNPVDTVEVGTKVFYARMVETGHKLKVPYGRPTRLVRSGVDKGKRRRRVKTKGFVPGKHFMRRALEQTNERIPGMVDSFLKKIGKEAGFDVT</sequence>
<dbReference type="eggNOG" id="ENOG50306RJ">
    <property type="taxonomic scope" value="Bacteria"/>
</dbReference>
<organism evidence="1 2">
    <name type="scientific">Paenibacillus tyrfis</name>
    <dbReference type="NCBI Taxonomy" id="1501230"/>
    <lineage>
        <taxon>Bacteria</taxon>
        <taxon>Bacillati</taxon>
        <taxon>Bacillota</taxon>
        <taxon>Bacilli</taxon>
        <taxon>Bacillales</taxon>
        <taxon>Paenibacillaceae</taxon>
        <taxon>Paenibacillus</taxon>
    </lineage>
</organism>